<evidence type="ECO:0000313" key="3">
    <source>
        <dbReference type="EMBL" id="MBB2192714.1"/>
    </source>
</evidence>
<sequence>MGNPYATEDEGSVAALAPVHNCLHALRSIEKHTVTWDALVNLGVLTAKQMTVEKDTYEQSKRDRYQDQRSYPDLSGEAEAYFKKTSEAVAFFANKKRAEGRRKRSTAAKTSAGHAKRVRDEKALVRKHETALEDAQGIWDEMTPDERSFFREPREGEIEATLHMPVMVRRSEYELTGSGESEKEILNRTMISIVEDYLRRYEKPLIEERGRLLDAKERFSKLRRDD</sequence>
<dbReference type="Proteomes" id="UP000561077">
    <property type="component" value="Unassembled WGS sequence"/>
</dbReference>
<evidence type="ECO:0000256" key="1">
    <source>
        <dbReference type="SAM" id="MobiDB-lite"/>
    </source>
</evidence>
<evidence type="ECO:0000313" key="2">
    <source>
        <dbReference type="EMBL" id="MBB2164010.1"/>
    </source>
</evidence>
<comment type="caution">
    <text evidence="2">The sequence shown here is derived from an EMBL/GenBank/DDBJ whole genome shotgun (WGS) entry which is preliminary data.</text>
</comment>
<dbReference type="EMBL" id="JABEQO010000005">
    <property type="protein sequence ID" value="MBB2164010.1"/>
    <property type="molecule type" value="Genomic_DNA"/>
</dbReference>
<gene>
    <name evidence="3" type="ORF">HLH25_03500</name>
    <name evidence="2" type="ORF">HLH26_05560</name>
</gene>
<protein>
    <submittedName>
        <fullName evidence="2">Uncharacterized protein</fullName>
    </submittedName>
</protein>
<name>A0A7W4NV40_9PROT</name>
<accession>A0A7W4NV40</accession>
<reference evidence="4 5" key="1">
    <citation type="submission" date="2020-04" db="EMBL/GenBank/DDBJ databases">
        <title>Description of novel Gluconacetobacter.</title>
        <authorList>
            <person name="Sombolestani A."/>
        </authorList>
    </citation>
    <scope>NUCLEOTIDE SEQUENCE [LARGE SCALE GENOMIC DNA]</scope>
    <source>
        <strain evidence="3 4">LMG 1728</strain>
        <strain evidence="2 5">LMG 1731</strain>
    </source>
</reference>
<dbReference type="AlphaFoldDB" id="A0A7W4NV40"/>
<dbReference type="Proteomes" id="UP000540490">
    <property type="component" value="Unassembled WGS sequence"/>
</dbReference>
<dbReference type="RefSeq" id="WP_182972749.1">
    <property type="nucleotide sequence ID" value="NZ_JABEQN010000003.1"/>
</dbReference>
<proteinExistence type="predicted"/>
<evidence type="ECO:0000313" key="5">
    <source>
        <dbReference type="Proteomes" id="UP000561077"/>
    </source>
</evidence>
<organism evidence="2 5">
    <name type="scientific">Gluconacetobacter dulcium</name>
    <dbReference type="NCBI Taxonomy" id="2729096"/>
    <lineage>
        <taxon>Bacteria</taxon>
        <taxon>Pseudomonadati</taxon>
        <taxon>Pseudomonadota</taxon>
        <taxon>Alphaproteobacteria</taxon>
        <taxon>Acetobacterales</taxon>
        <taxon>Acetobacteraceae</taxon>
        <taxon>Gluconacetobacter</taxon>
    </lineage>
</organism>
<keyword evidence="4" id="KW-1185">Reference proteome</keyword>
<evidence type="ECO:0000313" key="4">
    <source>
        <dbReference type="Proteomes" id="UP000540490"/>
    </source>
</evidence>
<dbReference type="EMBL" id="JABEQN010000003">
    <property type="protein sequence ID" value="MBB2192714.1"/>
    <property type="molecule type" value="Genomic_DNA"/>
</dbReference>
<feature type="region of interest" description="Disordered" evidence="1">
    <location>
        <begin position="100"/>
        <end position="123"/>
    </location>
</feature>